<dbReference type="Proteomes" id="UP000663860">
    <property type="component" value="Unassembled WGS sequence"/>
</dbReference>
<dbReference type="EMBL" id="CAJNOE010000011">
    <property type="protein sequence ID" value="CAF0724444.1"/>
    <property type="molecule type" value="Genomic_DNA"/>
</dbReference>
<evidence type="ECO:0008006" key="3">
    <source>
        <dbReference type="Google" id="ProtNLM"/>
    </source>
</evidence>
<accession>A0A813MLR8</accession>
<reference evidence="1" key="1">
    <citation type="submission" date="2021-02" db="EMBL/GenBank/DDBJ databases">
        <authorList>
            <person name="Nowell W R."/>
        </authorList>
    </citation>
    <scope>NUCLEOTIDE SEQUENCE</scope>
</reference>
<comment type="caution">
    <text evidence="1">The sequence shown here is derived from an EMBL/GenBank/DDBJ whole genome shotgun (WGS) entry which is preliminary data.</text>
</comment>
<evidence type="ECO:0000313" key="1">
    <source>
        <dbReference type="EMBL" id="CAF0724444.1"/>
    </source>
</evidence>
<dbReference type="AlphaFoldDB" id="A0A813MLR8"/>
<gene>
    <name evidence="1" type="ORF">IZO911_LOCUS2278</name>
</gene>
<protein>
    <recommendedName>
        <fullName evidence="3">F-box domain-containing protein</fullName>
    </recommendedName>
</protein>
<organism evidence="1 2">
    <name type="scientific">Adineta steineri</name>
    <dbReference type="NCBI Taxonomy" id="433720"/>
    <lineage>
        <taxon>Eukaryota</taxon>
        <taxon>Metazoa</taxon>
        <taxon>Spiralia</taxon>
        <taxon>Gnathifera</taxon>
        <taxon>Rotifera</taxon>
        <taxon>Eurotatoria</taxon>
        <taxon>Bdelloidea</taxon>
        <taxon>Adinetida</taxon>
        <taxon>Adinetidae</taxon>
        <taxon>Adineta</taxon>
    </lineage>
</organism>
<sequence length="332" mass="39044">MIGKTILEDLPSELWLDIFTYLNTRDQYNGFYNLNTKINQFLLNYYYHISLKHNDENSEYLCEHVLPHLTHSRYISSLRLENINQMNIFQNLTLLHFSRLYSLTLSRLHITNTILDLLRYYAPHLQFLNISLFVSNKWNVLLESILSLPVLQICYLNLGIAQCPIKSSKILKSPIKHLTLLGSHQSCCMKKLTSLLNHLPFLNSLCIKCNKLECDQTTSNQIYNKSLSCSSFSLTINNLPELFINFTLFLFTTMPLLEKLKIKCCNPLLNLVYINVYLWIKLLDLLINLKEITLIFTLDKTINEKSWNKRYEDLLKFTKLRHINLRIISSKK</sequence>
<proteinExistence type="predicted"/>
<name>A0A813MLR8_9BILA</name>
<evidence type="ECO:0000313" key="2">
    <source>
        <dbReference type="Proteomes" id="UP000663860"/>
    </source>
</evidence>